<evidence type="ECO:0000256" key="7">
    <source>
        <dbReference type="ARBA" id="ARBA00022824"/>
    </source>
</evidence>
<evidence type="ECO:0000256" key="12">
    <source>
        <dbReference type="PROSITE-ProRule" id="PRU00108"/>
    </source>
</evidence>
<feature type="transmembrane region" description="Helical" evidence="15">
    <location>
        <begin position="262"/>
        <end position="280"/>
    </location>
</feature>
<evidence type="ECO:0000256" key="8">
    <source>
        <dbReference type="ARBA" id="ARBA00022989"/>
    </source>
</evidence>
<evidence type="ECO:0000256" key="11">
    <source>
        <dbReference type="ARBA" id="ARBA00049036"/>
    </source>
</evidence>
<proteinExistence type="predicted"/>
<keyword evidence="5" id="KW-0808">Transferase</keyword>
<dbReference type="Pfam" id="PF03798">
    <property type="entry name" value="TRAM_LAG1_CLN8"/>
    <property type="match status" value="1"/>
</dbReference>
<dbReference type="GeneTree" id="ENSGT01030000234515"/>
<reference evidence="18" key="3">
    <citation type="submission" date="2025-09" db="UniProtKB">
        <authorList>
            <consortium name="Ensembl"/>
        </authorList>
    </citation>
    <scope>IDENTIFICATION</scope>
</reference>
<keyword evidence="12" id="KW-0371">Homeobox</keyword>
<keyword evidence="6 13" id="KW-0812">Transmembrane</keyword>
<evidence type="ECO:0000313" key="18">
    <source>
        <dbReference type="Ensembl" id="ENSNFUP00015042101.1"/>
    </source>
</evidence>
<dbReference type="GO" id="GO:0050291">
    <property type="term" value="F:sphingosine N-acyltransferase activity"/>
    <property type="evidence" value="ECO:0007669"/>
    <property type="project" value="InterPro"/>
</dbReference>
<gene>
    <name evidence="18" type="primary">LOC107384166</name>
</gene>
<dbReference type="InterPro" id="IPR009057">
    <property type="entry name" value="Homeodomain-like_sf"/>
</dbReference>
<dbReference type="PIRSF" id="PIRSF005225">
    <property type="entry name" value="LAG1_LAC1"/>
    <property type="match status" value="1"/>
</dbReference>
<dbReference type="FunFam" id="1.10.10.60:FF:000020">
    <property type="entry name" value="Ceramide synthase 5"/>
    <property type="match status" value="1"/>
</dbReference>
<reference evidence="18" key="2">
    <citation type="submission" date="2025-08" db="UniProtKB">
        <authorList>
            <consortium name="Ensembl"/>
        </authorList>
    </citation>
    <scope>IDENTIFICATION</scope>
</reference>
<comment type="catalytic activity">
    <reaction evidence="11">
        <text>sphinganine + octadecanoyl-CoA = N-(octadecanoyl)-sphinganine + CoA + H(+)</text>
        <dbReference type="Rhea" id="RHEA:36547"/>
        <dbReference type="ChEBI" id="CHEBI:15378"/>
        <dbReference type="ChEBI" id="CHEBI:57287"/>
        <dbReference type="ChEBI" id="CHEBI:57394"/>
        <dbReference type="ChEBI" id="CHEBI:57817"/>
        <dbReference type="ChEBI" id="CHEBI:67033"/>
    </reaction>
    <physiologicalReaction direction="left-to-right" evidence="11">
        <dbReference type="Rhea" id="RHEA:36548"/>
    </physiologicalReaction>
</comment>
<evidence type="ECO:0000259" key="17">
    <source>
        <dbReference type="PROSITE" id="PS50922"/>
    </source>
</evidence>
<feature type="transmembrane region" description="Helical" evidence="15">
    <location>
        <begin position="134"/>
        <end position="157"/>
    </location>
</feature>
<dbReference type="CDD" id="cd00086">
    <property type="entry name" value="homeodomain"/>
    <property type="match status" value="1"/>
</dbReference>
<evidence type="ECO:0000256" key="14">
    <source>
        <dbReference type="SAM" id="MobiDB-lite"/>
    </source>
</evidence>
<feature type="transmembrane region" description="Helical" evidence="15">
    <location>
        <begin position="37"/>
        <end position="54"/>
    </location>
</feature>
<feature type="transmembrane region" description="Helical" evidence="15">
    <location>
        <begin position="177"/>
        <end position="196"/>
    </location>
</feature>
<feature type="transmembrane region" description="Helical" evidence="15">
    <location>
        <begin position="300"/>
        <end position="322"/>
    </location>
</feature>
<keyword evidence="10 13" id="KW-0472">Membrane</keyword>
<evidence type="ECO:0000256" key="1">
    <source>
        <dbReference type="ARBA" id="ARBA00004477"/>
    </source>
</evidence>
<dbReference type="Gene3D" id="1.10.10.60">
    <property type="entry name" value="Homeodomain-like"/>
    <property type="match status" value="1"/>
</dbReference>
<dbReference type="PANTHER" id="PTHR12560:SF6">
    <property type="entry name" value="CERAMIDE SYNTHASE 4"/>
    <property type="match status" value="1"/>
</dbReference>
<dbReference type="InterPro" id="IPR001356">
    <property type="entry name" value="HD"/>
</dbReference>
<feature type="region of interest" description="Disordered" evidence="14">
    <location>
        <begin position="333"/>
        <end position="353"/>
    </location>
</feature>
<evidence type="ECO:0000256" key="13">
    <source>
        <dbReference type="PROSITE-ProRule" id="PRU00205"/>
    </source>
</evidence>
<evidence type="ECO:0000256" key="4">
    <source>
        <dbReference type="ARBA" id="ARBA00022516"/>
    </source>
</evidence>
<comment type="pathway">
    <text evidence="3">Sphingolipid metabolism.</text>
</comment>
<dbReference type="GO" id="GO:0003677">
    <property type="term" value="F:DNA binding"/>
    <property type="evidence" value="ECO:0007669"/>
    <property type="project" value="UniProtKB-UniRule"/>
</dbReference>
<evidence type="ECO:0000256" key="15">
    <source>
        <dbReference type="SAM" id="Phobius"/>
    </source>
</evidence>
<feature type="domain" description="Homeobox" evidence="16">
    <location>
        <begin position="82"/>
        <end position="126"/>
    </location>
</feature>
<evidence type="ECO:0000256" key="3">
    <source>
        <dbReference type="ARBA" id="ARBA00004991"/>
    </source>
</evidence>
<dbReference type="InterPro" id="IPR016439">
    <property type="entry name" value="Lag1/Lac1-like"/>
</dbReference>
<dbReference type="GO" id="GO:0046513">
    <property type="term" value="P:ceramide biosynthetic process"/>
    <property type="evidence" value="ECO:0007669"/>
    <property type="project" value="InterPro"/>
</dbReference>
<evidence type="ECO:0000256" key="5">
    <source>
        <dbReference type="ARBA" id="ARBA00022679"/>
    </source>
</evidence>
<dbReference type="UniPathway" id="UPA00222"/>
<keyword evidence="19" id="KW-1185">Reference proteome</keyword>
<dbReference type="PROSITE" id="PS50071">
    <property type="entry name" value="HOMEOBOX_2"/>
    <property type="match status" value="1"/>
</dbReference>
<keyword evidence="12" id="KW-0539">Nucleus</keyword>
<keyword evidence="8 15" id="KW-1133">Transmembrane helix</keyword>
<evidence type="ECO:0000313" key="19">
    <source>
        <dbReference type="Proteomes" id="UP000694548"/>
    </source>
</evidence>
<evidence type="ECO:0000256" key="6">
    <source>
        <dbReference type="ARBA" id="ARBA00022692"/>
    </source>
</evidence>
<sequence>MDLLPDLWREDYWLPPGVTWGDMEQLVDTERPQPHDLLMALPLALGFVALRYAFERFLAPPMGRCLGVKNTVHVTAAPSLQLESFYTQRSKQPTQREIIHLMLACGKTQRQIETWFRRRRNQDRPSRTKKFAEAAWRFFFYLAAFMAGLACLVDRPWFWDHRECWRRYPVQVNIAHFWYYMLELGFYGSLLLRISVDIKRKDFKEQVIHHLATIYLLSFSYCANYIRIGTLVMLLHDSSDILLESAKMFNYGTGWRKMCDSLFVVFAVVFLVTRLVIFPSKIIRNTLLLSMEAFEPFPGYYFFNILLMVLQVLHIFWACLILRMVCKFLKGKLEKDERSDEESGSSQPPFWKRLPGRQEVNAYFQKVKKKD</sequence>
<keyword evidence="4" id="KW-0444">Lipid biosynthesis</keyword>
<organism evidence="18 19">
    <name type="scientific">Nothobranchius furzeri</name>
    <name type="common">Turquoise killifish</name>
    <dbReference type="NCBI Taxonomy" id="105023"/>
    <lineage>
        <taxon>Eukaryota</taxon>
        <taxon>Metazoa</taxon>
        <taxon>Chordata</taxon>
        <taxon>Craniata</taxon>
        <taxon>Vertebrata</taxon>
        <taxon>Euteleostomi</taxon>
        <taxon>Actinopterygii</taxon>
        <taxon>Neopterygii</taxon>
        <taxon>Teleostei</taxon>
        <taxon>Neoteleostei</taxon>
        <taxon>Acanthomorphata</taxon>
        <taxon>Ovalentaria</taxon>
        <taxon>Atherinomorphae</taxon>
        <taxon>Cyprinodontiformes</taxon>
        <taxon>Nothobranchiidae</taxon>
        <taxon>Nothobranchius</taxon>
    </lineage>
</organism>
<dbReference type="AlphaFoldDB" id="A0A8C6PD28"/>
<dbReference type="PROSITE" id="PS50922">
    <property type="entry name" value="TLC"/>
    <property type="match status" value="1"/>
</dbReference>
<dbReference type="GO" id="GO:0005789">
    <property type="term" value="C:endoplasmic reticulum membrane"/>
    <property type="evidence" value="ECO:0007669"/>
    <property type="project" value="UniProtKB-SubCell"/>
</dbReference>
<comment type="pathway">
    <text evidence="2">Lipid metabolism; sphingolipid metabolism.</text>
</comment>
<dbReference type="SUPFAM" id="SSF46689">
    <property type="entry name" value="Homeodomain-like"/>
    <property type="match status" value="1"/>
</dbReference>
<keyword evidence="7" id="KW-0256">Endoplasmic reticulum</keyword>
<reference evidence="18" key="1">
    <citation type="submission" date="2014-08" db="EMBL/GenBank/DDBJ databases">
        <authorList>
            <person name="Senf B."/>
            <person name="Petzold A."/>
            <person name="Downie B.R."/>
            <person name="Koch P."/>
            <person name="Platzer M."/>
        </authorList>
    </citation>
    <scope>NUCLEOTIDE SEQUENCE [LARGE SCALE GENOMIC DNA]</scope>
    <source>
        <strain evidence="18">GRZ</strain>
    </source>
</reference>
<evidence type="ECO:0000256" key="10">
    <source>
        <dbReference type="ARBA" id="ARBA00023136"/>
    </source>
</evidence>
<dbReference type="SMART" id="SM00724">
    <property type="entry name" value="TLC"/>
    <property type="match status" value="1"/>
</dbReference>
<feature type="DNA-binding region" description="Homeobox" evidence="12">
    <location>
        <begin position="84"/>
        <end position="127"/>
    </location>
</feature>
<accession>A0A8C6PD28</accession>
<name>A0A8C6PD28_NOTFU</name>
<evidence type="ECO:0000256" key="2">
    <source>
        <dbReference type="ARBA" id="ARBA00004760"/>
    </source>
</evidence>
<evidence type="ECO:0000259" key="16">
    <source>
        <dbReference type="PROSITE" id="PS50071"/>
    </source>
</evidence>
<dbReference type="InterPro" id="IPR006634">
    <property type="entry name" value="TLC-dom"/>
</dbReference>
<feature type="domain" description="TLC" evidence="17">
    <location>
        <begin position="129"/>
        <end position="330"/>
    </location>
</feature>
<evidence type="ECO:0000256" key="9">
    <source>
        <dbReference type="ARBA" id="ARBA00023098"/>
    </source>
</evidence>
<keyword evidence="9" id="KW-0443">Lipid metabolism</keyword>
<comment type="subcellular location">
    <subcellularLocation>
        <location evidence="1">Endoplasmic reticulum membrane</location>
        <topology evidence="1">Multi-pass membrane protein</topology>
    </subcellularLocation>
    <subcellularLocation>
        <location evidence="12">Nucleus</location>
    </subcellularLocation>
</comment>
<keyword evidence="12" id="KW-0238">DNA-binding</keyword>
<protein>
    <submittedName>
        <fullName evidence="18">Ceramide synthase 4</fullName>
    </submittedName>
</protein>
<dbReference type="GO" id="GO:0005634">
    <property type="term" value="C:nucleus"/>
    <property type="evidence" value="ECO:0007669"/>
    <property type="project" value="UniProtKB-SubCell"/>
</dbReference>
<dbReference type="PANTHER" id="PTHR12560">
    <property type="entry name" value="LONGEVITY ASSURANCE FACTOR 1 LAG1"/>
    <property type="match status" value="1"/>
</dbReference>
<dbReference type="Ensembl" id="ENSNFUT00015043957.1">
    <property type="protein sequence ID" value="ENSNFUP00015042101.1"/>
    <property type="gene ID" value="ENSNFUG00015020174.1"/>
</dbReference>
<dbReference type="Proteomes" id="UP000694548">
    <property type="component" value="Chromosome sgr09"/>
</dbReference>